<accession>A0ABZ1S4Q4</accession>
<proteinExistence type="predicted"/>
<gene>
    <name evidence="1" type="ORF">OG994_25545</name>
</gene>
<dbReference type="RefSeq" id="WP_328851208.1">
    <property type="nucleotide sequence ID" value="NZ_CP108084.1"/>
</dbReference>
<evidence type="ECO:0000313" key="1">
    <source>
        <dbReference type="EMBL" id="WUP48904.1"/>
    </source>
</evidence>
<evidence type="ECO:0000313" key="2">
    <source>
        <dbReference type="Proteomes" id="UP001432190"/>
    </source>
</evidence>
<dbReference type="EMBL" id="CP108084">
    <property type="protein sequence ID" value="WUP48904.1"/>
    <property type="molecule type" value="Genomic_DNA"/>
</dbReference>
<dbReference type="Proteomes" id="UP001432190">
    <property type="component" value="Chromosome"/>
</dbReference>
<protein>
    <submittedName>
        <fullName evidence="1">Uncharacterized protein</fullName>
    </submittedName>
</protein>
<organism evidence="1 2">
    <name type="scientific">Micromonospora globbae</name>
    <dbReference type="NCBI Taxonomy" id="1894969"/>
    <lineage>
        <taxon>Bacteria</taxon>
        <taxon>Bacillati</taxon>
        <taxon>Actinomycetota</taxon>
        <taxon>Actinomycetes</taxon>
        <taxon>Micromonosporales</taxon>
        <taxon>Micromonosporaceae</taxon>
        <taxon>Micromonospora</taxon>
    </lineage>
</organism>
<keyword evidence="2" id="KW-1185">Reference proteome</keyword>
<name>A0ABZ1S4Q4_9ACTN</name>
<sequence>MLLALVAVVCAGLVAVPATWAVRKQLEADRGEASPESAALIWVLKLSAGDELGLSRVLAKPRHDLLLRQWRDYRATIDSTGKPPSKITTTGPSVVEHQGDDRAMVTEQVQAIWWDGPTALAGTPQPWRFEVRRDRGGWRIWLVELPPWCGGHVRADLCPART</sequence>
<reference evidence="1" key="1">
    <citation type="submission" date="2022-10" db="EMBL/GenBank/DDBJ databases">
        <title>The complete genomes of actinobacterial strains from the NBC collection.</title>
        <authorList>
            <person name="Joergensen T.S."/>
            <person name="Alvarez Arevalo M."/>
            <person name="Sterndorff E.B."/>
            <person name="Faurdal D."/>
            <person name="Vuksanovic O."/>
            <person name="Mourched A.-S."/>
            <person name="Charusanti P."/>
            <person name="Shaw S."/>
            <person name="Blin K."/>
            <person name="Weber T."/>
        </authorList>
    </citation>
    <scope>NUCLEOTIDE SEQUENCE</scope>
    <source>
        <strain evidence="1">NBC_00256</strain>
    </source>
</reference>